<feature type="transmembrane region" description="Helical" evidence="1">
    <location>
        <begin position="367"/>
        <end position="384"/>
    </location>
</feature>
<feature type="transmembrane region" description="Helical" evidence="1">
    <location>
        <begin position="211"/>
        <end position="234"/>
    </location>
</feature>
<evidence type="ECO:0000313" key="2">
    <source>
        <dbReference type="EMBL" id="AMY08863.1"/>
    </source>
</evidence>
<dbReference type="Proteomes" id="UP000076079">
    <property type="component" value="Chromosome"/>
</dbReference>
<gene>
    <name evidence="2" type="ORF">LuPra_02069</name>
</gene>
<dbReference type="PATRIC" id="fig|1813736.3.peg.2172"/>
<dbReference type="AlphaFoldDB" id="A0A143PKT4"/>
<reference evidence="3" key="2">
    <citation type="submission" date="2016-04" db="EMBL/GenBank/DDBJ databases">
        <title>First Complete Genome Sequence of a Subdivision 6 Acidobacterium.</title>
        <authorList>
            <person name="Huang S."/>
            <person name="Vieira S."/>
            <person name="Bunk B."/>
            <person name="Riedel T."/>
            <person name="Sproeer C."/>
            <person name="Overmann J."/>
        </authorList>
    </citation>
    <scope>NUCLEOTIDE SEQUENCE [LARGE SCALE GENOMIC DNA]</scope>
    <source>
        <strain evidence="3">DSM 100886 HEG_-6_39</strain>
    </source>
</reference>
<organism evidence="2 3">
    <name type="scientific">Luteitalea pratensis</name>
    <dbReference type="NCBI Taxonomy" id="1855912"/>
    <lineage>
        <taxon>Bacteria</taxon>
        <taxon>Pseudomonadati</taxon>
        <taxon>Acidobacteriota</taxon>
        <taxon>Vicinamibacteria</taxon>
        <taxon>Vicinamibacterales</taxon>
        <taxon>Vicinamibacteraceae</taxon>
        <taxon>Luteitalea</taxon>
    </lineage>
</organism>
<dbReference type="STRING" id="1855912.LuPra_02069"/>
<dbReference type="KEGG" id="abac:LuPra_02069"/>
<feature type="transmembrane region" description="Helical" evidence="1">
    <location>
        <begin position="300"/>
        <end position="318"/>
    </location>
</feature>
<feature type="transmembrane region" description="Helical" evidence="1">
    <location>
        <begin position="330"/>
        <end position="355"/>
    </location>
</feature>
<feature type="transmembrane region" description="Helical" evidence="1">
    <location>
        <begin position="268"/>
        <end position="288"/>
    </location>
</feature>
<sequence>MRSRVLTLVGVLFALLVWAGRPAAHDLPADVVVHAFVKPEGQRLRVLVRVPLEAMRDVDYPTRGPEGLLDLTRIDRALADATSLWLVPAFEIREADTTLARPRIASARISLPSDRSFVSYEQALAHVTGPPLDAGARIYWNQSLLDVLLEYDIRSDRSALTINPVLARLGVRVATAVRFLPPGGGVRAFEWVGNPGLVRLDPRWHQAAWRFVQLGFSHILGGADHLLFLVCLAIPIRRLRALVPAVTAFAVAHSITLIASAFDLAPSALWFPPLIETLIALSIVCMAIENMMASTFAHRWVLAFGFGLVHGFGFGFALRESLQFAGAHLVASLLAFNVGVELGQVLVLLLILPPLALAFRHAASERVGTIVLSAVVAHVAWHWMVDRGAQLARFSIEWPQLDAAFAAATAGWLVILVVAAGALRLLRAFRDAML</sequence>
<feature type="transmembrane region" description="Helical" evidence="1">
    <location>
        <begin position="404"/>
        <end position="426"/>
    </location>
</feature>
<keyword evidence="3" id="KW-1185">Reference proteome</keyword>
<dbReference type="InterPro" id="IPR032809">
    <property type="entry name" value="Put_HupE_UreJ"/>
</dbReference>
<keyword evidence="1" id="KW-1133">Transmembrane helix</keyword>
<proteinExistence type="predicted"/>
<keyword evidence="1" id="KW-0812">Transmembrane</keyword>
<name>A0A143PKT4_LUTPR</name>
<keyword evidence="1" id="KW-0472">Membrane</keyword>
<dbReference type="EMBL" id="CP015136">
    <property type="protein sequence ID" value="AMY08863.1"/>
    <property type="molecule type" value="Genomic_DNA"/>
</dbReference>
<evidence type="ECO:0000256" key="1">
    <source>
        <dbReference type="SAM" id="Phobius"/>
    </source>
</evidence>
<accession>A0A143PKT4</accession>
<reference evidence="2 3" key="1">
    <citation type="journal article" date="2016" name="Genome Announc.">
        <title>First Complete Genome Sequence of a Subdivision 6 Acidobacterium Strain.</title>
        <authorList>
            <person name="Huang S."/>
            <person name="Vieira S."/>
            <person name="Bunk B."/>
            <person name="Riedel T."/>
            <person name="Sproer C."/>
            <person name="Overmann J."/>
        </authorList>
    </citation>
    <scope>NUCLEOTIDE SEQUENCE [LARGE SCALE GENOMIC DNA]</scope>
    <source>
        <strain evidence="3">DSM 100886 HEG_-6_39</strain>
    </source>
</reference>
<protein>
    <recommendedName>
        <fullName evidence="4">HupE / UreJ protein</fullName>
    </recommendedName>
</protein>
<evidence type="ECO:0000313" key="3">
    <source>
        <dbReference type="Proteomes" id="UP000076079"/>
    </source>
</evidence>
<feature type="transmembrane region" description="Helical" evidence="1">
    <location>
        <begin position="241"/>
        <end position="262"/>
    </location>
</feature>
<dbReference type="Pfam" id="PF13795">
    <property type="entry name" value="HupE_UreJ_2"/>
    <property type="match status" value="1"/>
</dbReference>
<evidence type="ECO:0008006" key="4">
    <source>
        <dbReference type="Google" id="ProtNLM"/>
    </source>
</evidence>